<protein>
    <recommendedName>
        <fullName evidence="2">BTB domain-containing protein</fullName>
    </recommendedName>
</protein>
<organism evidence="3 4">
    <name type="scientific">Obba rivulosa</name>
    <dbReference type="NCBI Taxonomy" id="1052685"/>
    <lineage>
        <taxon>Eukaryota</taxon>
        <taxon>Fungi</taxon>
        <taxon>Dikarya</taxon>
        <taxon>Basidiomycota</taxon>
        <taxon>Agaricomycotina</taxon>
        <taxon>Agaricomycetes</taxon>
        <taxon>Polyporales</taxon>
        <taxon>Gelatoporiaceae</taxon>
        <taxon>Obba</taxon>
    </lineage>
</organism>
<dbReference type="SMART" id="SM00225">
    <property type="entry name" value="BTB"/>
    <property type="match status" value="1"/>
</dbReference>
<reference evidence="3 4" key="1">
    <citation type="submission" date="2016-07" db="EMBL/GenBank/DDBJ databases">
        <title>Draft genome of the white-rot fungus Obba rivulosa 3A-2.</title>
        <authorList>
            <consortium name="DOE Joint Genome Institute"/>
            <person name="Miettinen O."/>
            <person name="Riley R."/>
            <person name="Acob R."/>
            <person name="Barry K."/>
            <person name="Cullen D."/>
            <person name="De Vries R."/>
            <person name="Hainaut M."/>
            <person name="Hatakka A."/>
            <person name="Henrissat B."/>
            <person name="Hilden K."/>
            <person name="Kuo R."/>
            <person name="Labutti K."/>
            <person name="Lipzen A."/>
            <person name="Makela M.R."/>
            <person name="Sandor L."/>
            <person name="Spatafora J.W."/>
            <person name="Grigoriev I.V."/>
            <person name="Hibbett D.S."/>
        </authorList>
    </citation>
    <scope>NUCLEOTIDE SEQUENCE [LARGE SCALE GENOMIC DNA]</scope>
    <source>
        <strain evidence="3 4">3A-2</strain>
    </source>
</reference>
<dbReference type="InterPro" id="IPR011333">
    <property type="entry name" value="SKP1/BTB/POZ_sf"/>
</dbReference>
<dbReference type="Gene3D" id="3.30.710.10">
    <property type="entry name" value="Potassium Channel Kv1.1, Chain A"/>
    <property type="match status" value="1"/>
</dbReference>
<feature type="compositionally biased region" description="Polar residues" evidence="1">
    <location>
        <begin position="295"/>
        <end position="308"/>
    </location>
</feature>
<dbReference type="OrthoDB" id="2593747at2759"/>
<evidence type="ECO:0000259" key="2">
    <source>
        <dbReference type="PROSITE" id="PS50097"/>
    </source>
</evidence>
<feature type="compositionally biased region" description="Low complexity" evidence="1">
    <location>
        <begin position="267"/>
        <end position="286"/>
    </location>
</feature>
<gene>
    <name evidence="3" type="ORF">OBBRIDRAFT_307268</name>
</gene>
<name>A0A8E2J530_9APHY</name>
<dbReference type="InterPro" id="IPR000210">
    <property type="entry name" value="BTB/POZ_dom"/>
</dbReference>
<dbReference type="EMBL" id="KV722354">
    <property type="protein sequence ID" value="OCH93502.1"/>
    <property type="molecule type" value="Genomic_DNA"/>
</dbReference>
<keyword evidence="4" id="KW-1185">Reference proteome</keyword>
<evidence type="ECO:0000313" key="3">
    <source>
        <dbReference type="EMBL" id="OCH93502.1"/>
    </source>
</evidence>
<dbReference type="PROSITE" id="PS50097">
    <property type="entry name" value="BTB"/>
    <property type="match status" value="1"/>
</dbReference>
<evidence type="ECO:0000256" key="1">
    <source>
        <dbReference type="SAM" id="MobiDB-lite"/>
    </source>
</evidence>
<accession>A0A8E2J530</accession>
<feature type="region of interest" description="Disordered" evidence="1">
    <location>
        <begin position="267"/>
        <end position="308"/>
    </location>
</feature>
<dbReference type="Pfam" id="PF00651">
    <property type="entry name" value="BTB"/>
    <property type="match status" value="1"/>
</dbReference>
<evidence type="ECO:0000313" key="4">
    <source>
        <dbReference type="Proteomes" id="UP000250043"/>
    </source>
</evidence>
<feature type="domain" description="BTB" evidence="2">
    <location>
        <begin position="26"/>
        <end position="99"/>
    </location>
</feature>
<sequence>MYPNSSSEGMTPVKIKNHPVYYLTGGDLHFQVKNYRFRVHRYFFERESAWFRERLASPTSAGQSPKGSVDNPFILDDVHPDDFSRFLWVFYNPQYSIYDASVEDWTAILKLAFDWRFQEVKKLVSRELEKFALEPVFKIELYQAYELDRRLLIPAFAQLCMRPEPIGIKEGRQLGMETALLIASARERARSSRASTPADFADSELSTVIKDVFGIVEPAGSALSPVDKGTGCGSFTGVKSKSQDPVTPITASASMSALNGSSGSVLGGSSFPNGSTTNGSTANGSTVLGSGAPSGGQSMEHSGNDWSS</sequence>
<dbReference type="AlphaFoldDB" id="A0A8E2J530"/>
<proteinExistence type="predicted"/>
<dbReference type="Proteomes" id="UP000250043">
    <property type="component" value="Unassembled WGS sequence"/>
</dbReference>
<dbReference type="SUPFAM" id="SSF54695">
    <property type="entry name" value="POZ domain"/>
    <property type="match status" value="1"/>
</dbReference>